<dbReference type="NCBIfam" id="TIGR03178">
    <property type="entry name" value="allantoinase"/>
    <property type="match status" value="1"/>
</dbReference>
<dbReference type="InterPro" id="IPR017593">
    <property type="entry name" value="Allantoinase"/>
</dbReference>
<dbReference type="InterPro" id="IPR032466">
    <property type="entry name" value="Metal_Hydrolase"/>
</dbReference>
<evidence type="ECO:0000256" key="4">
    <source>
        <dbReference type="ARBA" id="ARBA00011881"/>
    </source>
</evidence>
<accession>A0ABQ2D1J9</accession>
<evidence type="ECO:0000256" key="7">
    <source>
        <dbReference type="ARBA" id="ARBA00022833"/>
    </source>
</evidence>
<keyword evidence="10" id="KW-1185">Reference proteome</keyword>
<evidence type="ECO:0000256" key="5">
    <source>
        <dbReference type="ARBA" id="ARBA00022723"/>
    </source>
</evidence>
<dbReference type="PROSITE" id="PS00482">
    <property type="entry name" value="DIHYDROOROTASE_1"/>
    <property type="match status" value="1"/>
</dbReference>
<dbReference type="Proteomes" id="UP000632222">
    <property type="component" value="Unassembled WGS sequence"/>
</dbReference>
<evidence type="ECO:0000256" key="6">
    <source>
        <dbReference type="ARBA" id="ARBA00022801"/>
    </source>
</evidence>
<reference evidence="10" key="1">
    <citation type="journal article" date="2019" name="Int. J. Syst. Evol. Microbiol.">
        <title>The Global Catalogue of Microorganisms (GCM) 10K type strain sequencing project: providing services to taxonomists for standard genome sequencing and annotation.</title>
        <authorList>
            <consortium name="The Broad Institute Genomics Platform"/>
            <consortium name="The Broad Institute Genome Sequencing Center for Infectious Disease"/>
            <person name="Wu L."/>
            <person name="Ma J."/>
        </authorList>
    </citation>
    <scope>NUCLEOTIDE SEQUENCE [LARGE SCALE GENOMIC DNA]</scope>
    <source>
        <strain evidence="10">JCM 14370</strain>
    </source>
</reference>
<dbReference type="EMBL" id="BMOD01000009">
    <property type="protein sequence ID" value="GGJ38998.1"/>
    <property type="molecule type" value="Genomic_DNA"/>
</dbReference>
<evidence type="ECO:0000256" key="3">
    <source>
        <dbReference type="ARBA" id="ARBA00010286"/>
    </source>
</evidence>
<evidence type="ECO:0000313" key="9">
    <source>
        <dbReference type="EMBL" id="GGJ38998.1"/>
    </source>
</evidence>
<keyword evidence="7" id="KW-0862">Zinc</keyword>
<keyword evidence="5" id="KW-0479">Metal-binding</keyword>
<dbReference type="Pfam" id="PF01979">
    <property type="entry name" value="Amidohydro_1"/>
    <property type="match status" value="1"/>
</dbReference>
<dbReference type="PANTHER" id="PTHR43668:SF4">
    <property type="entry name" value="ALLANTOINASE"/>
    <property type="match status" value="1"/>
</dbReference>
<gene>
    <name evidence="9" type="primary">allB</name>
    <name evidence="9" type="ORF">GCM10008938_26300</name>
</gene>
<sequence>MLDLLVRNAVLPGGEKLDIGVQDEKISVLSPEVEEDAELVLDAEGLTLLSGVIDMHVHFNEPGNTHWEGVFTGSRAFAAGGGCVFVDMPLNSIPATLDMASLNFKKEAMKQSQTDYALWGGLTPINLDQMEELAAGGVIGFKAFMSDSGLPEFQNASPGVLHRGMEIAAKLGLPVAVHAEDPQHLGAYHGLTDFAQSRPTQAENSAVQIALDIAKDTGCHLHLVHLSNVEAVMLALNAREQGVKVSIETCPHYLFFNEQDLLDQGVVLKCAPPLRPEVDRRMLLKAVEKGWVDVIGSDHSPAPPDMKRGDFAAAWGGISSVQTTLSVLLTLGLTFEQIGKLLSEHPAQVLGMAGKGKLQVGLDADFFLLDPAQKVLTPGELHDRHRLSPYLSHPLRGRVLYNFVRGHPVYERGQFSSFTPKHIQRSQNLSEGQWH</sequence>
<comment type="similarity">
    <text evidence="3">Belongs to the metallo-dependent hydrolases superfamily. DHOase family. Class I DHOase subfamily.</text>
</comment>
<dbReference type="RefSeq" id="WP_189003155.1">
    <property type="nucleotide sequence ID" value="NZ_BMOD01000009.1"/>
</dbReference>
<dbReference type="SUPFAM" id="SSF51338">
    <property type="entry name" value="Composite domain of metallo-dependent hydrolases"/>
    <property type="match status" value="1"/>
</dbReference>
<comment type="function">
    <text evidence="2">Catalyzes the reversible cyclization of carbamoyl aspartate to dihydroorotate.</text>
</comment>
<comment type="caution">
    <text evidence="9">The sequence shown here is derived from an EMBL/GenBank/DDBJ whole genome shotgun (WGS) entry which is preliminary data.</text>
</comment>
<comment type="cofactor">
    <cofactor evidence="1">
        <name>Zn(2+)</name>
        <dbReference type="ChEBI" id="CHEBI:29105"/>
    </cofactor>
</comment>
<dbReference type="Gene3D" id="3.20.20.140">
    <property type="entry name" value="Metal-dependent hydrolases"/>
    <property type="match status" value="1"/>
</dbReference>
<dbReference type="InterPro" id="IPR011059">
    <property type="entry name" value="Metal-dep_hydrolase_composite"/>
</dbReference>
<evidence type="ECO:0000313" key="10">
    <source>
        <dbReference type="Proteomes" id="UP000632222"/>
    </source>
</evidence>
<dbReference type="PANTHER" id="PTHR43668">
    <property type="entry name" value="ALLANTOINASE"/>
    <property type="match status" value="1"/>
</dbReference>
<dbReference type="InterPro" id="IPR006680">
    <property type="entry name" value="Amidohydro-rel"/>
</dbReference>
<organism evidence="9 10">
    <name type="scientific">Deinococcus roseus</name>
    <dbReference type="NCBI Taxonomy" id="392414"/>
    <lineage>
        <taxon>Bacteria</taxon>
        <taxon>Thermotogati</taxon>
        <taxon>Deinococcota</taxon>
        <taxon>Deinococci</taxon>
        <taxon>Deinococcales</taxon>
        <taxon>Deinococcaceae</taxon>
        <taxon>Deinococcus</taxon>
    </lineage>
</organism>
<dbReference type="InterPro" id="IPR050138">
    <property type="entry name" value="DHOase/Allantoinase_Hydrolase"/>
</dbReference>
<evidence type="ECO:0000256" key="2">
    <source>
        <dbReference type="ARBA" id="ARBA00002368"/>
    </source>
</evidence>
<evidence type="ECO:0000259" key="8">
    <source>
        <dbReference type="Pfam" id="PF01979"/>
    </source>
</evidence>
<dbReference type="InterPro" id="IPR002195">
    <property type="entry name" value="Dihydroorotase_CS"/>
</dbReference>
<name>A0ABQ2D1J9_9DEIO</name>
<feature type="domain" description="Amidohydrolase-related" evidence="8">
    <location>
        <begin position="48"/>
        <end position="374"/>
    </location>
</feature>
<protein>
    <submittedName>
        <fullName evidence="9">Allantoinase</fullName>
    </submittedName>
</protein>
<evidence type="ECO:0000256" key="1">
    <source>
        <dbReference type="ARBA" id="ARBA00001947"/>
    </source>
</evidence>
<dbReference type="SUPFAM" id="SSF51556">
    <property type="entry name" value="Metallo-dependent hydrolases"/>
    <property type="match status" value="1"/>
</dbReference>
<keyword evidence="6" id="KW-0378">Hydrolase</keyword>
<proteinExistence type="inferred from homology"/>
<comment type="subunit">
    <text evidence="4">Homotetramer.</text>
</comment>